<dbReference type="Proteomes" id="UP001430377">
    <property type="component" value="Unassembled WGS sequence"/>
</dbReference>
<proteinExistence type="predicted"/>
<protein>
    <submittedName>
        <fullName evidence="1">Uncharacterized protein</fullName>
    </submittedName>
</protein>
<organism evidence="1 2">
    <name type="scientific">Haloarcula rubra</name>
    <dbReference type="NCBI Taxonomy" id="2487747"/>
    <lineage>
        <taxon>Archaea</taxon>
        <taxon>Methanobacteriati</taxon>
        <taxon>Methanobacteriota</taxon>
        <taxon>Stenosarchaea group</taxon>
        <taxon>Halobacteria</taxon>
        <taxon>Halobacteriales</taxon>
        <taxon>Haloarculaceae</taxon>
        <taxon>Haloarcula</taxon>
    </lineage>
</organism>
<reference evidence="1 2" key="1">
    <citation type="submission" date="2021-06" db="EMBL/GenBank/DDBJ databases">
        <title>Halomicroarcula sp. a new haloarchaeum isolated from saline soil.</title>
        <authorList>
            <person name="Duran-Viseras A."/>
            <person name="Sanchez-Porro C."/>
            <person name="Ventosa A."/>
        </authorList>
    </citation>
    <scope>NUCLEOTIDE SEQUENCE [LARGE SCALE GENOMIC DNA]</scope>
    <source>
        <strain evidence="1 2">F13</strain>
    </source>
</reference>
<accession>A0AAW4PQ34</accession>
<dbReference type="EMBL" id="RKLR01000003">
    <property type="protein sequence ID" value="MBX0323103.1"/>
    <property type="molecule type" value="Genomic_DNA"/>
</dbReference>
<evidence type="ECO:0000313" key="1">
    <source>
        <dbReference type="EMBL" id="MBX0323103.1"/>
    </source>
</evidence>
<comment type="caution">
    <text evidence="1">The sequence shown here is derived from an EMBL/GenBank/DDBJ whole genome shotgun (WGS) entry which is preliminary data.</text>
</comment>
<dbReference type="AlphaFoldDB" id="A0AAW4PQ34"/>
<sequence length="48" mass="5499">MQPTQTSLDSHLEAALEEADDDTTRYHLRQALQLRIAEKETESDRVSV</sequence>
<gene>
    <name evidence="1" type="ORF">EGH21_08695</name>
</gene>
<keyword evidence="2" id="KW-1185">Reference proteome</keyword>
<dbReference type="RefSeq" id="WP_220618085.1">
    <property type="nucleotide sequence ID" value="NZ_RKLR01000003.1"/>
</dbReference>
<name>A0AAW4PQ34_9EURY</name>
<evidence type="ECO:0000313" key="2">
    <source>
        <dbReference type="Proteomes" id="UP001430377"/>
    </source>
</evidence>